<reference evidence="2" key="1">
    <citation type="journal article" date="2021" name="Syst. Appl. Microbiol.">
        <title>Roseomonas hellenica sp. nov., isolated from roots of wild-growing Alkanna tinctoria.</title>
        <authorList>
            <person name="Rat A."/>
            <person name="Naranjo H.D."/>
            <person name="Lebbe L."/>
            <person name="Cnockaert M."/>
            <person name="Krigas N."/>
            <person name="Grigoriadou K."/>
            <person name="Maloupa E."/>
            <person name="Willems A."/>
        </authorList>
    </citation>
    <scope>NUCLEOTIDE SEQUENCE [LARGE SCALE GENOMIC DNA]</scope>
    <source>
        <strain evidence="2">LMG 31523</strain>
    </source>
</reference>
<evidence type="ECO:0000313" key="1">
    <source>
        <dbReference type="EMBL" id="MBR0668088.1"/>
    </source>
</evidence>
<keyword evidence="2" id="KW-1185">Reference proteome</keyword>
<evidence type="ECO:0000313" key="2">
    <source>
        <dbReference type="Proteomes" id="UP001196870"/>
    </source>
</evidence>
<dbReference type="RefSeq" id="WP_211855866.1">
    <property type="nucleotide sequence ID" value="NZ_JAAGBB010000047.1"/>
</dbReference>
<protein>
    <submittedName>
        <fullName evidence="1">Uncharacterized protein</fullName>
    </submittedName>
</protein>
<organism evidence="1 2">
    <name type="scientific">Plastoroseomonas hellenica</name>
    <dbReference type="NCBI Taxonomy" id="2687306"/>
    <lineage>
        <taxon>Bacteria</taxon>
        <taxon>Pseudomonadati</taxon>
        <taxon>Pseudomonadota</taxon>
        <taxon>Alphaproteobacteria</taxon>
        <taxon>Acetobacterales</taxon>
        <taxon>Acetobacteraceae</taxon>
        <taxon>Plastoroseomonas</taxon>
    </lineage>
</organism>
<comment type="caution">
    <text evidence="1">The sequence shown here is derived from an EMBL/GenBank/DDBJ whole genome shotgun (WGS) entry which is preliminary data.</text>
</comment>
<accession>A0ABS5F698</accession>
<gene>
    <name evidence="1" type="ORF">GXW71_27285</name>
</gene>
<sequence>MPEVEDCSGTGMGFCGHTYRGPAGRLHVTTVGEGSFPSVAGYRAQCGAAG</sequence>
<dbReference type="Proteomes" id="UP001196870">
    <property type="component" value="Unassembled WGS sequence"/>
</dbReference>
<dbReference type="EMBL" id="JAAGBB010000047">
    <property type="protein sequence ID" value="MBR0668088.1"/>
    <property type="molecule type" value="Genomic_DNA"/>
</dbReference>
<proteinExistence type="predicted"/>
<name>A0ABS5F698_9PROT</name>